<evidence type="ECO:0000256" key="1">
    <source>
        <dbReference type="SAM" id="Coils"/>
    </source>
</evidence>
<evidence type="ECO:0000313" key="4">
    <source>
        <dbReference type="Proteomes" id="UP000264820"/>
    </source>
</evidence>
<feature type="compositionally biased region" description="Basic and acidic residues" evidence="2">
    <location>
        <begin position="11"/>
        <end position="24"/>
    </location>
</feature>
<evidence type="ECO:0000313" key="3">
    <source>
        <dbReference type="Ensembl" id="ENSHCOP00000002090.1"/>
    </source>
</evidence>
<organism evidence="3 4">
    <name type="scientific">Hippocampus comes</name>
    <name type="common">Tiger tail seahorse</name>
    <dbReference type="NCBI Taxonomy" id="109280"/>
    <lineage>
        <taxon>Eukaryota</taxon>
        <taxon>Metazoa</taxon>
        <taxon>Chordata</taxon>
        <taxon>Craniata</taxon>
        <taxon>Vertebrata</taxon>
        <taxon>Euteleostomi</taxon>
        <taxon>Actinopterygii</taxon>
        <taxon>Neopterygii</taxon>
        <taxon>Teleostei</taxon>
        <taxon>Neoteleostei</taxon>
        <taxon>Acanthomorphata</taxon>
        <taxon>Syngnathiaria</taxon>
        <taxon>Syngnathiformes</taxon>
        <taxon>Syngnathoidei</taxon>
        <taxon>Syngnathidae</taxon>
        <taxon>Hippocampus</taxon>
    </lineage>
</organism>
<evidence type="ECO:0000256" key="2">
    <source>
        <dbReference type="SAM" id="MobiDB-lite"/>
    </source>
</evidence>
<proteinExistence type="predicted"/>
<dbReference type="PANTHER" id="PTHR14845">
    <property type="entry name" value="COILED-COIL DOMAIN-CONTAINING 166"/>
    <property type="match status" value="1"/>
</dbReference>
<dbReference type="GeneTree" id="ENSGT00940000154427"/>
<dbReference type="AlphaFoldDB" id="A0A3Q2XCP4"/>
<keyword evidence="4" id="KW-1185">Reference proteome</keyword>
<protein>
    <submittedName>
        <fullName evidence="3">Basal body orientation factor 1b</fullName>
    </submittedName>
</protein>
<accession>A0A3Q2XCP4</accession>
<dbReference type="Proteomes" id="UP000264820">
    <property type="component" value="Unplaced"/>
</dbReference>
<reference evidence="3" key="1">
    <citation type="submission" date="2025-08" db="UniProtKB">
        <authorList>
            <consortium name="Ensembl"/>
        </authorList>
    </citation>
    <scope>IDENTIFICATION</scope>
</reference>
<feature type="compositionally biased region" description="Basic residues" evidence="2">
    <location>
        <begin position="1"/>
        <end position="10"/>
    </location>
</feature>
<feature type="coiled-coil region" evidence="1">
    <location>
        <begin position="113"/>
        <end position="140"/>
    </location>
</feature>
<keyword evidence="1" id="KW-0175">Coiled coil</keyword>
<name>A0A3Q2XCP4_HIPCM</name>
<reference evidence="3" key="2">
    <citation type="submission" date="2025-09" db="UniProtKB">
        <authorList>
            <consortium name="Ensembl"/>
        </authorList>
    </citation>
    <scope>IDENTIFICATION</scope>
</reference>
<sequence>LQLRKGKKSGKREPKTDKDLDLDNAKTNVARREVRLRLTEQTLAEYRESCGQLARVNSELVSKLARAEQEILEATDNWLKREAAKDEEVEHYTLEISEMKVLFRKRAGEFETIRDGMRTIEEFQTRKAQMEQELNNSDVKTCLPARLEKDAEEMIAQVEEQAHHEAVLQLDDASRCVFKENVRLNETLKHHMKEAEELHKMADSLAKENTSLAMDKVTLRAKRMANSATAIIRQCFRYKKMSNFSNRGSYEASNSERFEEKMLLSRQADKAEFEKLQSVLSMREKELKHIKRLAGAVMEQRSELERFFHEALAQVKDEIAAARLQYKKEAQQAYRWTLKQATAGRIKFPPIRTFQNTPDSNFTSFFRIHQPGDKVEFSDLTWEQKEHVLRLLFAKMNRQRPREEPCALSTFITQAPNSLGPTNTNCLEERHTT</sequence>
<dbReference type="OMA" id="MEADKWT"/>
<dbReference type="PANTHER" id="PTHR14845:SF5">
    <property type="entry name" value="BASAL BODY-ORIENTATION FACTOR 1"/>
    <property type="match status" value="1"/>
</dbReference>
<dbReference type="Ensembl" id="ENSHCOT00000010999.1">
    <property type="protein sequence ID" value="ENSHCOP00000002090.1"/>
    <property type="gene ID" value="ENSHCOG00000003184.1"/>
</dbReference>
<feature type="region of interest" description="Disordered" evidence="2">
    <location>
        <begin position="1"/>
        <end position="24"/>
    </location>
</feature>
<dbReference type="STRING" id="109280.ENSHCOP00000002090"/>